<dbReference type="EMBL" id="AEUW02000001">
    <property type="protein sequence ID" value="EHJ53362.1"/>
    <property type="molecule type" value="Genomic_DNA"/>
</dbReference>
<dbReference type="AlphaFoldDB" id="G5JWL5"/>
<gene>
    <name evidence="5" type="ORF">STRMA_0987</name>
</gene>
<evidence type="ECO:0000313" key="5">
    <source>
        <dbReference type="EMBL" id="EHJ53362.1"/>
    </source>
</evidence>
<proteinExistence type="inferred from homology"/>
<feature type="domain" description="N-acetyltransferase" evidence="4">
    <location>
        <begin position="18"/>
        <end position="177"/>
    </location>
</feature>
<keyword evidence="1" id="KW-0808">Transferase</keyword>
<dbReference type="Proteomes" id="UP000003573">
    <property type="component" value="Unassembled WGS sequence"/>
</dbReference>
<keyword evidence="2" id="KW-0012">Acyltransferase</keyword>
<dbReference type="PANTHER" id="PTHR43792">
    <property type="entry name" value="GNAT FAMILY, PUTATIVE (AFU_ORTHOLOGUE AFUA_3G00765)-RELATED-RELATED"/>
    <property type="match status" value="1"/>
</dbReference>
<dbReference type="STRING" id="764298.STRMA_0987"/>
<dbReference type="PROSITE" id="PS51186">
    <property type="entry name" value="GNAT"/>
    <property type="match status" value="1"/>
</dbReference>
<evidence type="ECO:0000313" key="6">
    <source>
        <dbReference type="Proteomes" id="UP000003573"/>
    </source>
</evidence>
<dbReference type="OrthoDB" id="9798081at2"/>
<dbReference type="GO" id="GO:0008999">
    <property type="term" value="F:protein-N-terminal-alanine acetyltransferase activity"/>
    <property type="evidence" value="ECO:0007669"/>
    <property type="project" value="TreeGrafter"/>
</dbReference>
<dbReference type="InterPro" id="IPR051531">
    <property type="entry name" value="N-acetyltransferase"/>
</dbReference>
<evidence type="ECO:0000256" key="3">
    <source>
        <dbReference type="ARBA" id="ARBA00038502"/>
    </source>
</evidence>
<dbReference type="InterPro" id="IPR016181">
    <property type="entry name" value="Acyl_CoA_acyltransferase"/>
</dbReference>
<protein>
    <submittedName>
        <fullName evidence="5">Acetyltransferase, GNAT family</fullName>
    </submittedName>
</protein>
<comment type="similarity">
    <text evidence="3">Belongs to the acetyltransferase family. RimJ subfamily.</text>
</comment>
<reference evidence="5 6" key="1">
    <citation type="journal article" date="2014" name="Int. J. Syst. Evol. Microbiol.">
        <title>Phylogenomics and the dynamic genome evolution of the genus Streptococcus.</title>
        <authorList>
            <consortium name="The Broad Institute Genome Sequencing Platform"/>
            <person name="Richards V.P."/>
            <person name="Palmer S.R."/>
            <person name="Pavinski Bitar P.D."/>
            <person name="Qin X."/>
            <person name="Weinstock G.M."/>
            <person name="Highlander S.K."/>
            <person name="Town C.D."/>
            <person name="Burne R.A."/>
            <person name="Stanhope M.J."/>
        </authorList>
    </citation>
    <scope>NUCLEOTIDE SEQUENCE [LARGE SCALE GENOMIC DNA]</scope>
    <source>
        <strain evidence="5 6">NCTC 11558</strain>
    </source>
</reference>
<dbReference type="Gene3D" id="3.40.630.30">
    <property type="match status" value="1"/>
</dbReference>
<dbReference type="SUPFAM" id="SSF55729">
    <property type="entry name" value="Acyl-CoA N-acyltransferases (Nat)"/>
    <property type="match status" value="1"/>
</dbReference>
<keyword evidence="6" id="KW-1185">Reference proteome</keyword>
<accession>G5JWL5</accession>
<dbReference type="eggNOG" id="COG1670">
    <property type="taxonomic scope" value="Bacteria"/>
</dbReference>
<evidence type="ECO:0000256" key="1">
    <source>
        <dbReference type="ARBA" id="ARBA00022679"/>
    </source>
</evidence>
<comment type="caution">
    <text evidence="5">The sequence shown here is derived from an EMBL/GenBank/DDBJ whole genome shotgun (WGS) entry which is preliminary data.</text>
</comment>
<sequence length="184" mass="21408">MDIWTQLGRFSEFETQHLFMRPFAFKDHEDFYAISGDVHNLEFIFPLQATSKESDFLFVHYFMKNPLGIWALEEKNSHKMIGAIRLENIDQDRCSAEVGYFINRTYCGQGLATEALQNLVYLAFEELGLKRLTIIVHKKNAASARVAEKAGFTLIRQFKGSDRYSRKIHDYLKYSLKAGDKSYE</sequence>
<dbReference type="Pfam" id="PF13302">
    <property type="entry name" value="Acetyltransf_3"/>
    <property type="match status" value="1"/>
</dbReference>
<dbReference type="PANTHER" id="PTHR43792:SF8">
    <property type="entry name" value="[RIBOSOMAL PROTEIN US5]-ALANINE N-ACETYLTRANSFERASE"/>
    <property type="match status" value="1"/>
</dbReference>
<dbReference type="GO" id="GO:0005737">
    <property type="term" value="C:cytoplasm"/>
    <property type="evidence" value="ECO:0007669"/>
    <property type="project" value="TreeGrafter"/>
</dbReference>
<name>G5JWL5_9STRE</name>
<evidence type="ECO:0000259" key="4">
    <source>
        <dbReference type="PROSITE" id="PS51186"/>
    </source>
</evidence>
<organism evidence="5 6">
    <name type="scientific">Streptococcus macacae NCTC 11558</name>
    <dbReference type="NCBI Taxonomy" id="764298"/>
    <lineage>
        <taxon>Bacteria</taxon>
        <taxon>Bacillati</taxon>
        <taxon>Bacillota</taxon>
        <taxon>Bacilli</taxon>
        <taxon>Lactobacillales</taxon>
        <taxon>Streptococcaceae</taxon>
        <taxon>Streptococcus</taxon>
    </lineage>
</organism>
<evidence type="ECO:0000256" key="2">
    <source>
        <dbReference type="ARBA" id="ARBA00023315"/>
    </source>
</evidence>
<dbReference type="InterPro" id="IPR000182">
    <property type="entry name" value="GNAT_dom"/>
</dbReference>
<dbReference type="RefSeq" id="WP_003082426.1">
    <property type="nucleotide sequence ID" value="NZ_AEUW02000001.1"/>
</dbReference>